<name>A0AAV9XAF9_9PEZI</name>
<protein>
    <submittedName>
        <fullName evidence="3">Uncharacterized protein</fullName>
    </submittedName>
</protein>
<evidence type="ECO:0000256" key="1">
    <source>
        <dbReference type="SAM" id="Coils"/>
    </source>
</evidence>
<dbReference type="AlphaFoldDB" id="A0AAV9XAF9"/>
<feature type="compositionally biased region" description="Basic and acidic residues" evidence="2">
    <location>
        <begin position="268"/>
        <end position="293"/>
    </location>
</feature>
<keyword evidence="4" id="KW-1185">Reference proteome</keyword>
<comment type="caution">
    <text evidence="3">The sequence shown here is derived from an EMBL/GenBank/DDBJ whole genome shotgun (WGS) entry which is preliminary data.</text>
</comment>
<organism evidence="3 4">
    <name type="scientific">Orbilia ellipsospora</name>
    <dbReference type="NCBI Taxonomy" id="2528407"/>
    <lineage>
        <taxon>Eukaryota</taxon>
        <taxon>Fungi</taxon>
        <taxon>Dikarya</taxon>
        <taxon>Ascomycota</taxon>
        <taxon>Pezizomycotina</taxon>
        <taxon>Orbiliomycetes</taxon>
        <taxon>Orbiliales</taxon>
        <taxon>Orbiliaceae</taxon>
        <taxon>Orbilia</taxon>
    </lineage>
</organism>
<keyword evidence="1" id="KW-0175">Coiled coil</keyword>
<dbReference type="EMBL" id="JAVHJO010000007">
    <property type="protein sequence ID" value="KAK6539080.1"/>
    <property type="molecule type" value="Genomic_DNA"/>
</dbReference>
<accession>A0AAV9XAF9</accession>
<feature type="region of interest" description="Disordered" evidence="2">
    <location>
        <begin position="235"/>
        <end position="351"/>
    </location>
</feature>
<evidence type="ECO:0000313" key="4">
    <source>
        <dbReference type="Proteomes" id="UP001365542"/>
    </source>
</evidence>
<evidence type="ECO:0000313" key="3">
    <source>
        <dbReference type="EMBL" id="KAK6539080.1"/>
    </source>
</evidence>
<feature type="coiled-coil region" evidence="1">
    <location>
        <begin position="469"/>
        <end position="573"/>
    </location>
</feature>
<reference evidence="3 4" key="1">
    <citation type="submission" date="2019-10" db="EMBL/GenBank/DDBJ databases">
        <authorList>
            <person name="Palmer J.M."/>
        </authorList>
    </citation>
    <scope>NUCLEOTIDE SEQUENCE [LARGE SCALE GENOMIC DNA]</scope>
    <source>
        <strain evidence="3 4">TWF694</strain>
    </source>
</reference>
<sequence>MNSLQYNEDSVSRIDQSVSMDNIDHSSVTSIGQDSLIPSSPSFEPVSLHADKMQIPQTILPSTGPNVKAEKPIIRSASVMPSASVVPSSNTSTPILPNFAALLTQRDLGLGDLNKGWLFSNPSQLRSMREESSSRNILQRKSRFMEHLPPVSLAEIDMQDIPQPPGTSHPTVPKSVINTSPDMNNTETEIQQIVEPTNISSVPDGDVLIKQEKPSTSSEWEPVIVFPNMQIDLTDTSGPVSRISRPQSQEEAQMLPSQEKPTENTQKQTDDNRVGRSSGRARESSLESEHGDESMGDLVGQLRKSRSAERAHSTKPYSGTLSRRRRSSYDMSSRRRGPDFSTSSREQGLPGRELDIVHEIFSGKLKREQQLEEQLSMMQAVILDIEDKLSTITEKDRDRTRLRDRCQRFEDALLESRGKERSQLEEIGNLQHRVETYNYEIQTLHTEMQTRLGRAAEQQEQADRTVRTLRSINNAHEEKFAELKEHQKKIEADVKGADFEYRKLLVQMRDRDRAYERAIDDLQRCEETLQKQRREYKDIRERCIKADETAIINTALQEQLEKANLDLVEEKALVLSLEHRLQDMVLELKALQTIVNNQQGTASSQFQEVAVLCQESLKTQKAHFAEYHQLLLKIKVNGEDEDSTYFKQLKSLSSNLDSKWIDLRSVLCSLLESQEKASTEYEKKTESWEALKEGLNKKIDGLSFQLERQQALVGSISQEKEALAAQLENQRELNNRLVGATNSERELYEAKKYELKHNLELLEGKHSEVLVRHSILEANLKTIEAKLEAERQKFEDEKARS</sequence>
<feature type="compositionally biased region" description="Polar residues" evidence="2">
    <location>
        <begin position="235"/>
        <end position="251"/>
    </location>
</feature>
<gene>
    <name evidence="3" type="ORF">TWF694_010620</name>
</gene>
<feature type="coiled-coil region" evidence="1">
    <location>
        <begin position="716"/>
        <end position="800"/>
    </location>
</feature>
<dbReference type="Proteomes" id="UP001365542">
    <property type="component" value="Unassembled WGS sequence"/>
</dbReference>
<evidence type="ECO:0000256" key="2">
    <source>
        <dbReference type="SAM" id="MobiDB-lite"/>
    </source>
</evidence>
<proteinExistence type="predicted"/>